<dbReference type="EMBL" id="CDMZ01004815">
    <property type="protein sequence ID" value="CEM50995.1"/>
    <property type="molecule type" value="Genomic_DNA"/>
</dbReference>
<dbReference type="Pfam" id="PF12796">
    <property type="entry name" value="Ank_2"/>
    <property type="match status" value="2"/>
</dbReference>
<dbReference type="AlphaFoldDB" id="A0A0G4I247"/>
<feature type="repeat" description="ANK" evidence="3">
    <location>
        <begin position="343"/>
        <end position="372"/>
    </location>
</feature>
<dbReference type="InterPro" id="IPR036770">
    <property type="entry name" value="Ankyrin_rpt-contain_sf"/>
</dbReference>
<dbReference type="GO" id="GO:0004540">
    <property type="term" value="F:RNA nuclease activity"/>
    <property type="evidence" value="ECO:0007669"/>
    <property type="project" value="TreeGrafter"/>
</dbReference>
<feature type="repeat" description="ANK" evidence="3">
    <location>
        <begin position="159"/>
        <end position="191"/>
    </location>
</feature>
<protein>
    <submittedName>
        <fullName evidence="4">Uncharacterized protein</fullName>
    </submittedName>
</protein>
<dbReference type="PhylomeDB" id="A0A0G4I247"/>
<dbReference type="SMART" id="SM00248">
    <property type="entry name" value="ANK"/>
    <property type="match status" value="6"/>
</dbReference>
<dbReference type="GO" id="GO:0006396">
    <property type="term" value="P:RNA processing"/>
    <property type="evidence" value="ECO:0007669"/>
    <property type="project" value="TreeGrafter"/>
</dbReference>
<dbReference type="GO" id="GO:0003723">
    <property type="term" value="F:RNA binding"/>
    <property type="evidence" value="ECO:0007669"/>
    <property type="project" value="TreeGrafter"/>
</dbReference>
<evidence type="ECO:0000256" key="2">
    <source>
        <dbReference type="ARBA" id="ARBA00023043"/>
    </source>
</evidence>
<keyword evidence="2 3" id="KW-0040">ANK repeat</keyword>
<reference evidence="4" key="1">
    <citation type="submission" date="2014-11" db="EMBL/GenBank/DDBJ databases">
        <authorList>
            <person name="Otto D Thomas"/>
            <person name="Naeem Raeece"/>
        </authorList>
    </citation>
    <scope>NUCLEOTIDE SEQUENCE</scope>
</reference>
<proteinExistence type="predicted"/>
<accession>A0A0G4I247</accession>
<evidence type="ECO:0000256" key="3">
    <source>
        <dbReference type="PROSITE-ProRule" id="PRU00023"/>
    </source>
</evidence>
<organism evidence="4">
    <name type="scientific">Chromera velia CCMP2878</name>
    <dbReference type="NCBI Taxonomy" id="1169474"/>
    <lineage>
        <taxon>Eukaryota</taxon>
        <taxon>Sar</taxon>
        <taxon>Alveolata</taxon>
        <taxon>Colpodellida</taxon>
        <taxon>Chromeraceae</taxon>
        <taxon>Chromera</taxon>
    </lineage>
</organism>
<dbReference type="Gene3D" id="1.25.40.20">
    <property type="entry name" value="Ankyrin repeat-containing domain"/>
    <property type="match status" value="3"/>
</dbReference>
<dbReference type="PROSITE" id="PS50297">
    <property type="entry name" value="ANK_REP_REGION"/>
    <property type="match status" value="2"/>
</dbReference>
<feature type="repeat" description="ANK" evidence="3">
    <location>
        <begin position="202"/>
        <end position="234"/>
    </location>
</feature>
<dbReference type="PANTHER" id="PTHR24141">
    <property type="entry name" value="2-5A-DEPENDENT RIBONUCLEASE"/>
    <property type="match status" value="1"/>
</dbReference>
<name>A0A0G4I247_9ALVE</name>
<dbReference type="PROSITE" id="PS50088">
    <property type="entry name" value="ANK_REPEAT"/>
    <property type="match status" value="4"/>
</dbReference>
<gene>
    <name evidence="4" type="ORF">Cvel_1696</name>
</gene>
<dbReference type="SUPFAM" id="SSF48403">
    <property type="entry name" value="Ankyrin repeat"/>
    <property type="match status" value="1"/>
</dbReference>
<dbReference type="InterPro" id="IPR002110">
    <property type="entry name" value="Ankyrin_rpt"/>
</dbReference>
<keyword evidence="1" id="KW-0677">Repeat</keyword>
<feature type="repeat" description="ANK" evidence="3">
    <location>
        <begin position="425"/>
        <end position="457"/>
    </location>
</feature>
<evidence type="ECO:0000313" key="4">
    <source>
        <dbReference type="EMBL" id="CEM50995.1"/>
    </source>
</evidence>
<dbReference type="VEuPathDB" id="CryptoDB:Cvel_1696"/>
<sequence>MEETAVDSPPTIEAYLERLSALESSIVSDICSVFRSRVEIVEKTLRAKGESESAAAAAAPTDVPRVCPEDVSVLETLEGTGREFSQNVKGQLGGGISRHVRIDVGYLYEQGIGDVIRDFQPVSPETTHRALADFVSGASGGDDFRLCLKAGTDVNGLVEGQTALIRAVCANHTEAFEMIFEDGADLEAKAGEVPEGVEGAFEGDTAVIVASRQGRWGMVRSLVAEGANVEAVGGKGKKALQVACEAAERQLDPVFDGHLPNNPYRLHYDPQKGDLAVRSAVSEVLKDLLTMTSDVADLKISARNYFDEESLVHFFSWHEFEELLLLSLSRGVDIDAVDRWEWTALMNIARRSRPEYVQILLDNGADVNRQNDEENSALTIALRHIPVALRGVAVASTEESFVASVRTVLEILLDRGANVNTRNANSRTALHEAAQRGVIEIVRFLIERGADLQVRDDQGHTPHDVAVRLERHPEVVALLVPPGAAAE</sequence>
<dbReference type="PANTHER" id="PTHR24141:SF1">
    <property type="entry name" value="2-5A-DEPENDENT RIBONUCLEASE"/>
    <property type="match status" value="1"/>
</dbReference>
<evidence type="ECO:0000256" key="1">
    <source>
        <dbReference type="ARBA" id="ARBA00022737"/>
    </source>
</evidence>